<dbReference type="Pfam" id="PF12520">
    <property type="entry name" value="DUF3723"/>
    <property type="match status" value="1"/>
</dbReference>
<feature type="region of interest" description="Disordered" evidence="2">
    <location>
        <begin position="403"/>
        <end position="423"/>
    </location>
</feature>
<protein>
    <submittedName>
        <fullName evidence="3">Uncharacterized protein</fullName>
    </submittedName>
</protein>
<organism evidence="3 4">
    <name type="scientific">Talaromyces rugulosus</name>
    <name type="common">Penicillium rugulosum</name>
    <dbReference type="NCBI Taxonomy" id="121627"/>
    <lineage>
        <taxon>Eukaryota</taxon>
        <taxon>Fungi</taxon>
        <taxon>Dikarya</taxon>
        <taxon>Ascomycota</taxon>
        <taxon>Pezizomycotina</taxon>
        <taxon>Eurotiomycetes</taxon>
        <taxon>Eurotiomycetidae</taxon>
        <taxon>Eurotiales</taxon>
        <taxon>Trichocomaceae</taxon>
        <taxon>Talaromyces</taxon>
        <taxon>Talaromyces sect. Islandici</taxon>
    </lineage>
</organism>
<keyword evidence="4" id="KW-1185">Reference proteome</keyword>
<dbReference type="Proteomes" id="UP000509510">
    <property type="component" value="Chromosome V"/>
</dbReference>
<dbReference type="OrthoDB" id="4227485at2759"/>
<dbReference type="KEGG" id="trg:TRUGW13939_09734"/>
<dbReference type="EMBL" id="CP055902">
    <property type="protein sequence ID" value="QKX62573.1"/>
    <property type="molecule type" value="Genomic_DNA"/>
</dbReference>
<evidence type="ECO:0000313" key="3">
    <source>
        <dbReference type="EMBL" id="QKX62573.1"/>
    </source>
</evidence>
<dbReference type="RefSeq" id="XP_035348747.1">
    <property type="nucleotide sequence ID" value="XM_035492854.1"/>
</dbReference>
<keyword evidence="1" id="KW-0175">Coiled coil</keyword>
<gene>
    <name evidence="3" type="ORF">TRUGW13939_09734</name>
</gene>
<evidence type="ECO:0000256" key="2">
    <source>
        <dbReference type="SAM" id="MobiDB-lite"/>
    </source>
</evidence>
<name>A0A7H8RDD9_TALRU</name>
<feature type="coiled-coil region" evidence="1">
    <location>
        <begin position="496"/>
        <end position="611"/>
    </location>
</feature>
<reference evidence="4" key="1">
    <citation type="submission" date="2020-06" db="EMBL/GenBank/DDBJ databases">
        <title>A chromosome-scale genome assembly of Talaromyces rugulosus W13939.</title>
        <authorList>
            <person name="Wang B."/>
            <person name="Guo L."/>
            <person name="Ye K."/>
            <person name="Wang L."/>
        </authorList>
    </citation>
    <scope>NUCLEOTIDE SEQUENCE [LARGE SCALE GENOMIC DNA]</scope>
    <source>
        <strain evidence="4">W13939</strain>
    </source>
</reference>
<feature type="region of interest" description="Disordered" evidence="2">
    <location>
        <begin position="797"/>
        <end position="825"/>
    </location>
</feature>
<sequence>MTQFFEDGSYVATFDKLLPIPGVWEGMQVFKLPELMALHAKEEIFNYINHIYEIYTFILNNRQELMPMVDYESVRNIRGRIPSMCHADFDYLDIEFRSRRLLPAIQDQNTRDEIWEQLMKVKTIIPSMYTMLQDMYYLEPLSSAMKGLLGNAKPSVDQALGKIFVGDPMAGNQVVIQMSERTFQLYPGSHTDQKRMGVFQLWLFAARSFPDLVPKCPRKDNKAALPIPRKPSPSTWSQFARLALDLGFTSPKIRKLAEVSPEIEFTSPPTGPRLLVRGDGESLKRRCGHAFFAFGKMQLPEVNGLGSSYVPRHIKVCTEPVVTQVQEGSHTPRKDDINTLGELQGLRQKLELAGEKERNMAAQLAEKERIQQEANAKVAMQTVALQSAQAKVASQAIELEKVKNQEEERSNQKNDHITKTTQRLTRAEGEVSALKVEIENLRKINQTHTEQKALVEEQLAQQRQRVREMETARELDDGGVSDILDADQELRGNNDTAELHDTVRNLTNSINRYEAENSELRHRVGEQAQSLETRNSQLADLQNTLAIVNREKEAFRQQNATLESKSAKLNEIVLSKAQELLKEKESLASGLKDLKNTIRHCQSRINTLTGKENEQQQLLFDLNLVQTTITEMTKEQGCRPINMASVRNGCFEMKHMYRLLDRVHSHDAGVQTFSEGGRVATINKSNAEADLKLAKPIIESLVTTERQMVNKSNAETDLKLARSVIDSVVTTERRVIHYTIVDGKSTVFDKKQTKDETVRELLKYIRKEYFLFDANDQGLTPEGAFITGAVVVRKNVSTQPDPTTTQEVSDQSESEPRKIKTLKKK</sequence>
<evidence type="ECO:0000313" key="4">
    <source>
        <dbReference type="Proteomes" id="UP000509510"/>
    </source>
</evidence>
<evidence type="ECO:0000256" key="1">
    <source>
        <dbReference type="SAM" id="Coils"/>
    </source>
</evidence>
<feature type="compositionally biased region" description="Polar residues" evidence="2">
    <location>
        <begin position="797"/>
        <end position="811"/>
    </location>
</feature>
<dbReference type="AlphaFoldDB" id="A0A7H8RDD9"/>
<feature type="compositionally biased region" description="Basic and acidic residues" evidence="2">
    <location>
        <begin position="403"/>
        <end position="418"/>
    </location>
</feature>
<proteinExistence type="predicted"/>
<accession>A0A7H8RDD9</accession>
<dbReference type="InterPro" id="IPR022198">
    <property type="entry name" value="DUF3723"/>
</dbReference>
<dbReference type="GeneID" id="55997217"/>